<evidence type="ECO:0000256" key="3">
    <source>
        <dbReference type="ARBA" id="ARBA00022692"/>
    </source>
</evidence>
<dbReference type="PANTHER" id="PTHR30177">
    <property type="entry name" value="GLYCINE BETAINE/L-PROLINE TRANSPORT SYSTEM PERMEASE PROTEIN PROW"/>
    <property type="match status" value="1"/>
</dbReference>
<feature type="compositionally biased region" description="Polar residues" evidence="7">
    <location>
        <begin position="246"/>
        <end position="259"/>
    </location>
</feature>
<dbReference type="Pfam" id="PF00528">
    <property type="entry name" value="BPD_transp_1"/>
    <property type="match status" value="1"/>
</dbReference>
<comment type="similarity">
    <text evidence="6">Belongs to the binding-protein-dependent transport system permease family.</text>
</comment>
<dbReference type="Gene3D" id="1.10.3720.10">
    <property type="entry name" value="MetI-like"/>
    <property type="match status" value="1"/>
</dbReference>
<evidence type="ECO:0000256" key="2">
    <source>
        <dbReference type="ARBA" id="ARBA00022448"/>
    </source>
</evidence>
<keyword evidence="5 6" id="KW-0472">Membrane</keyword>
<evidence type="ECO:0000256" key="5">
    <source>
        <dbReference type="ARBA" id="ARBA00023136"/>
    </source>
</evidence>
<gene>
    <name evidence="9" type="ORF">FB554_3260</name>
</gene>
<proteinExistence type="inferred from homology"/>
<dbReference type="SUPFAM" id="SSF161098">
    <property type="entry name" value="MetI-like"/>
    <property type="match status" value="1"/>
</dbReference>
<dbReference type="RefSeq" id="WP_170206951.1">
    <property type="nucleotide sequence ID" value="NZ_CAJTBP010000001.1"/>
</dbReference>
<dbReference type="PANTHER" id="PTHR30177:SF33">
    <property type="entry name" value="POSSIBLE OSMOPROTECTANT (GLYCINE BETAINE_CARNITINE_CHOLINE_L-PROLINE) TRANSPORT INTEGRAL MEMBRANE PROTEIN ABC TRANSPORTER PROZ"/>
    <property type="match status" value="1"/>
</dbReference>
<dbReference type="InterPro" id="IPR000515">
    <property type="entry name" value="MetI-like"/>
</dbReference>
<sequence length="259" mass="27109">MILSEVWTWLTSSENWSGDAGIANRLLEHLGYTGLTMLFAMLIALPLGTWIAHTGRGAWMITVANAARAIPSLGLLLVLVLWLQPKFQGDTNLGFLLPSIVALVVLALPPLLAGAYSGVSEVDPAARDAAKGMGMTGREVFFKVELPNALPLILSGVRSATLQVVATATIAAFTGLGGLGRYVIDGRQTSQSDEMIGGALLVAALALVLDLVLALVQRSIVSPGLTGRTSRRRLRPARSAADADTGSATPNATREQATA</sequence>
<dbReference type="EMBL" id="VFOK01000002">
    <property type="protein sequence ID" value="TQL28950.1"/>
    <property type="molecule type" value="Genomic_DNA"/>
</dbReference>
<dbReference type="Proteomes" id="UP000318336">
    <property type="component" value="Unassembled WGS sequence"/>
</dbReference>
<evidence type="ECO:0000256" key="7">
    <source>
        <dbReference type="SAM" id="MobiDB-lite"/>
    </source>
</evidence>
<keyword evidence="2 6" id="KW-0813">Transport</keyword>
<evidence type="ECO:0000256" key="4">
    <source>
        <dbReference type="ARBA" id="ARBA00022989"/>
    </source>
</evidence>
<keyword evidence="3 6" id="KW-0812">Transmembrane</keyword>
<feature type="transmembrane region" description="Helical" evidence="6">
    <location>
        <begin position="95"/>
        <end position="116"/>
    </location>
</feature>
<feature type="domain" description="ABC transmembrane type-1" evidence="8">
    <location>
        <begin position="26"/>
        <end position="217"/>
    </location>
</feature>
<feature type="transmembrane region" description="Helical" evidence="6">
    <location>
        <begin position="160"/>
        <end position="184"/>
    </location>
</feature>
<dbReference type="PROSITE" id="PS50928">
    <property type="entry name" value="ABC_TM1"/>
    <property type="match status" value="1"/>
</dbReference>
<dbReference type="GO" id="GO:0031460">
    <property type="term" value="P:glycine betaine transport"/>
    <property type="evidence" value="ECO:0007669"/>
    <property type="project" value="TreeGrafter"/>
</dbReference>
<dbReference type="GO" id="GO:0055085">
    <property type="term" value="P:transmembrane transport"/>
    <property type="evidence" value="ECO:0007669"/>
    <property type="project" value="InterPro"/>
</dbReference>
<organism evidence="9 10">
    <name type="scientific">Barrientosiimonas humi</name>
    <dbReference type="NCBI Taxonomy" id="999931"/>
    <lineage>
        <taxon>Bacteria</taxon>
        <taxon>Bacillati</taxon>
        <taxon>Actinomycetota</taxon>
        <taxon>Actinomycetes</taxon>
        <taxon>Micrococcales</taxon>
        <taxon>Dermacoccaceae</taxon>
        <taxon>Barrientosiimonas</taxon>
    </lineage>
</organism>
<comment type="subcellular location">
    <subcellularLocation>
        <location evidence="6">Cell membrane</location>
        <topology evidence="6">Multi-pass membrane protein</topology>
    </subcellularLocation>
    <subcellularLocation>
        <location evidence="1">Membrane</location>
        <topology evidence="1">Multi-pass membrane protein</topology>
    </subcellularLocation>
</comment>
<dbReference type="CDD" id="cd06261">
    <property type="entry name" value="TM_PBP2"/>
    <property type="match status" value="1"/>
</dbReference>
<reference evidence="9 10" key="1">
    <citation type="submission" date="2019-06" db="EMBL/GenBank/DDBJ databases">
        <title>Sequencing the genomes of 1000 actinobacteria strains.</title>
        <authorList>
            <person name="Klenk H.-P."/>
        </authorList>
    </citation>
    <scope>NUCLEOTIDE SEQUENCE [LARGE SCALE GENOMIC DNA]</scope>
    <source>
        <strain evidence="9 10">DSM 24617</strain>
    </source>
</reference>
<feature type="transmembrane region" description="Helical" evidence="6">
    <location>
        <begin position="58"/>
        <end position="83"/>
    </location>
</feature>
<dbReference type="AlphaFoldDB" id="A0A542WZF1"/>
<dbReference type="InterPro" id="IPR051204">
    <property type="entry name" value="ABC_transp_perm/SBD"/>
</dbReference>
<dbReference type="InterPro" id="IPR035906">
    <property type="entry name" value="MetI-like_sf"/>
</dbReference>
<comment type="caution">
    <text evidence="9">The sequence shown here is derived from an EMBL/GenBank/DDBJ whole genome shotgun (WGS) entry which is preliminary data.</text>
</comment>
<evidence type="ECO:0000256" key="1">
    <source>
        <dbReference type="ARBA" id="ARBA00004141"/>
    </source>
</evidence>
<feature type="transmembrane region" description="Helical" evidence="6">
    <location>
        <begin position="196"/>
        <end position="216"/>
    </location>
</feature>
<evidence type="ECO:0000313" key="9">
    <source>
        <dbReference type="EMBL" id="TQL28950.1"/>
    </source>
</evidence>
<evidence type="ECO:0000256" key="6">
    <source>
        <dbReference type="RuleBase" id="RU363032"/>
    </source>
</evidence>
<feature type="transmembrane region" description="Helical" evidence="6">
    <location>
        <begin position="30"/>
        <end position="52"/>
    </location>
</feature>
<dbReference type="GO" id="GO:0005886">
    <property type="term" value="C:plasma membrane"/>
    <property type="evidence" value="ECO:0007669"/>
    <property type="project" value="UniProtKB-SubCell"/>
</dbReference>
<evidence type="ECO:0000313" key="10">
    <source>
        <dbReference type="Proteomes" id="UP000318336"/>
    </source>
</evidence>
<accession>A0A542WZF1</accession>
<feature type="region of interest" description="Disordered" evidence="7">
    <location>
        <begin position="227"/>
        <end position="259"/>
    </location>
</feature>
<protein>
    <submittedName>
        <fullName evidence="9">Osmoprotectant transport system permease protein</fullName>
    </submittedName>
</protein>
<keyword evidence="4 6" id="KW-1133">Transmembrane helix</keyword>
<evidence type="ECO:0000259" key="8">
    <source>
        <dbReference type="PROSITE" id="PS50928"/>
    </source>
</evidence>
<name>A0A542WZF1_9MICO</name>
<keyword evidence="10" id="KW-1185">Reference proteome</keyword>